<feature type="region of interest" description="Disordered" evidence="1">
    <location>
        <begin position="164"/>
        <end position="240"/>
    </location>
</feature>
<feature type="region of interest" description="Disordered" evidence="1">
    <location>
        <begin position="261"/>
        <end position="475"/>
    </location>
</feature>
<protein>
    <submittedName>
        <fullName evidence="2">Uncharacterized protein</fullName>
    </submittedName>
</protein>
<dbReference type="EMBL" id="KV453918">
    <property type="protein sequence ID" value="ODV76633.1"/>
    <property type="molecule type" value="Genomic_DNA"/>
</dbReference>
<feature type="compositionally biased region" description="Polar residues" evidence="1">
    <location>
        <begin position="435"/>
        <end position="450"/>
    </location>
</feature>
<dbReference type="RefSeq" id="XP_020061755.1">
    <property type="nucleotide sequence ID" value="XM_020211307.1"/>
</dbReference>
<sequence>MSRDRTRERTTVPASGMSVHSLIGRFQEAASASQAPLFLAPSSLAPPSLASSHQPASSIHTSIPSSHPTAKSEGHTPVPPDISSTGLLSLLGPSVSSFPYSEQAYIESVKLRSEQERTKQEFYKLEIASKNLTILQNALRAQIPVNLIPLMCVGDLPPAPVPPQASLAPLASHQQPQTKTTPVQTPKPVPIPVISEELEGKDASHSRSSSRDFDITPTGPPIGFKFGGGPSPTLNPSRRPLLPAKIGAAAVANLALPTTPYRSVTSNTRKTRHSRHYSMPVESSSRSTRSETQAQKAKGSTTGPGATSGAASGTPAASQASQAQGGTSTIQVNPVPAQPLHKQSKLNQPPSQESMTSFQHIIQFHHWKPEGPGQGPNIGLGNPFRVQPQLQPPQNTHKRHKSSSESVPGEGPTTPFNPQVERERNTNDTIEEETSMTMDSTIDDLNSADTSLVVPRDDPNEDIVDASSNPPGHRRQLLNVGRYPHDILSPYTR</sequence>
<dbReference type="AlphaFoldDB" id="A0A1E4SAV1"/>
<dbReference type="InterPro" id="IPR021216">
    <property type="entry name" value="DUF2722"/>
</dbReference>
<feature type="compositionally biased region" description="Polar residues" evidence="1">
    <location>
        <begin position="345"/>
        <end position="360"/>
    </location>
</feature>
<proteinExistence type="predicted"/>
<reference evidence="3" key="1">
    <citation type="submission" date="2016-05" db="EMBL/GenBank/DDBJ databases">
        <title>Comparative genomics of biotechnologically important yeasts.</title>
        <authorList>
            <consortium name="DOE Joint Genome Institute"/>
            <person name="Riley R."/>
            <person name="Haridas S."/>
            <person name="Wolfe K.H."/>
            <person name="Lopes M.R."/>
            <person name="Hittinger C.T."/>
            <person name="Goker M."/>
            <person name="Salamov A."/>
            <person name="Wisecaver J."/>
            <person name="Long T.M."/>
            <person name="Aerts A.L."/>
            <person name="Barry K."/>
            <person name="Choi C."/>
            <person name="Clum A."/>
            <person name="Coughlan A.Y."/>
            <person name="Deshpande S."/>
            <person name="Douglass A.P."/>
            <person name="Hanson S.J."/>
            <person name="Klenk H.-P."/>
            <person name="Labutti K."/>
            <person name="Lapidus A."/>
            <person name="Lindquist E."/>
            <person name="Lipzen A."/>
            <person name="Meier-Kolthoff J.P."/>
            <person name="Ohm R.A."/>
            <person name="Otillar R.P."/>
            <person name="Pangilinan J."/>
            <person name="Peng Y."/>
            <person name="Rokas A."/>
            <person name="Rosa C.A."/>
            <person name="Scheuner C."/>
            <person name="Sibirny A.A."/>
            <person name="Slot J.C."/>
            <person name="Stielow J.B."/>
            <person name="Sun H."/>
            <person name="Kurtzman C.P."/>
            <person name="Blackwell M."/>
            <person name="Grigoriev I.V."/>
            <person name="Jeffries T.W."/>
        </authorList>
    </citation>
    <scope>NUCLEOTIDE SEQUENCE [LARGE SCALE GENOMIC DNA]</scope>
    <source>
        <strain evidence="3">NRRL Y-17324</strain>
    </source>
</reference>
<gene>
    <name evidence="2" type="ORF">CANTADRAFT_8527</name>
</gene>
<feature type="compositionally biased region" description="Low complexity" evidence="1">
    <location>
        <begin position="282"/>
        <end position="292"/>
    </location>
</feature>
<dbReference type="GeneID" id="30985443"/>
<keyword evidence="3" id="KW-1185">Reference proteome</keyword>
<organism evidence="2 3">
    <name type="scientific">Suhomyces tanzawaensis NRRL Y-17324</name>
    <dbReference type="NCBI Taxonomy" id="984487"/>
    <lineage>
        <taxon>Eukaryota</taxon>
        <taxon>Fungi</taxon>
        <taxon>Dikarya</taxon>
        <taxon>Ascomycota</taxon>
        <taxon>Saccharomycotina</taxon>
        <taxon>Pichiomycetes</taxon>
        <taxon>Debaryomycetaceae</taxon>
        <taxon>Suhomyces</taxon>
    </lineage>
</organism>
<feature type="compositionally biased region" description="Low complexity" evidence="1">
    <location>
        <begin position="44"/>
        <end position="69"/>
    </location>
</feature>
<dbReference type="Pfam" id="PF10846">
    <property type="entry name" value="DUF2722"/>
    <property type="match status" value="1"/>
</dbReference>
<evidence type="ECO:0000256" key="1">
    <source>
        <dbReference type="SAM" id="MobiDB-lite"/>
    </source>
</evidence>
<dbReference type="Proteomes" id="UP000094285">
    <property type="component" value="Unassembled WGS sequence"/>
</dbReference>
<feature type="region of interest" description="Disordered" evidence="1">
    <location>
        <begin position="44"/>
        <end position="85"/>
    </location>
</feature>
<feature type="compositionally biased region" description="Low complexity" evidence="1">
    <location>
        <begin position="299"/>
        <end position="329"/>
    </location>
</feature>
<feature type="compositionally biased region" description="Basic and acidic residues" evidence="1">
    <location>
        <begin position="198"/>
        <end position="214"/>
    </location>
</feature>
<evidence type="ECO:0000313" key="2">
    <source>
        <dbReference type="EMBL" id="ODV76633.1"/>
    </source>
</evidence>
<dbReference type="OrthoDB" id="4095763at2759"/>
<accession>A0A1E4SAV1</accession>
<name>A0A1E4SAV1_9ASCO</name>
<evidence type="ECO:0000313" key="3">
    <source>
        <dbReference type="Proteomes" id="UP000094285"/>
    </source>
</evidence>
<feature type="compositionally biased region" description="Low complexity" evidence="1">
    <location>
        <begin position="174"/>
        <end position="184"/>
    </location>
</feature>